<dbReference type="EMBL" id="CABVPN010000031">
    <property type="protein sequence ID" value="VWC11308.1"/>
    <property type="molecule type" value="Genomic_DNA"/>
</dbReference>
<dbReference type="RefSeq" id="WP_151047675.1">
    <property type="nucleotide sequence ID" value="NZ_CABVPN010000031.1"/>
</dbReference>
<dbReference type="InterPro" id="IPR051218">
    <property type="entry name" value="Sec_MonoDiacylglyc_Lipase"/>
</dbReference>
<dbReference type="InterPro" id="IPR002921">
    <property type="entry name" value="Fungal_lipase-type"/>
</dbReference>
<dbReference type="PANTHER" id="PTHR45856">
    <property type="entry name" value="ALPHA/BETA-HYDROLASES SUPERFAMILY PROTEIN"/>
    <property type="match status" value="1"/>
</dbReference>
<feature type="domain" description="Fungal lipase-type" evidence="1">
    <location>
        <begin position="158"/>
        <end position="239"/>
    </location>
</feature>
<dbReference type="AlphaFoldDB" id="A0A6P2PNY6"/>
<dbReference type="Proteomes" id="UP000494125">
    <property type="component" value="Unassembled WGS sequence"/>
</dbReference>
<evidence type="ECO:0000313" key="2">
    <source>
        <dbReference type="EMBL" id="VWC11308.1"/>
    </source>
</evidence>
<sequence>MSNASLEQAQINLTLAYIVNYSATDYTSGKQIPNPTAAQVSQNIRNGLSNSKMTQDKQFSIVWGPAVLRDADSDGYAANITVVLKSNVTDQYSVVTSGTDFQSPQDILEDNLYETLVSFQKYVPSCDSTAGISVGTDIGLSSVILTTDANGVMLVDFLKTVRASSTINVIGHSLGGALASGLVLYLKNARYLQAQTFKYTCQTFAAPTAGNDMFAGYFDEQMKANAIRVWNTCDIVPMAWNADTIGAVKTIYGSVAPPSDVIKELIDAIIVTATPLNYRQWGNYGSQQIKLDGTVVGNITDFFMQAGFQHILGYIFLLGLGLGDIHMPPPPNTQEK</sequence>
<reference evidence="2 3" key="1">
    <citation type="submission" date="2019-09" db="EMBL/GenBank/DDBJ databases">
        <authorList>
            <person name="Depoorter E."/>
        </authorList>
    </citation>
    <scope>NUCLEOTIDE SEQUENCE [LARGE SCALE GENOMIC DNA]</scope>
    <source>
        <strain evidence="2">LMG 24065</strain>
    </source>
</reference>
<protein>
    <submittedName>
        <fullName evidence="2">Lipase</fullName>
    </submittedName>
</protein>
<dbReference type="SUPFAM" id="SSF53474">
    <property type="entry name" value="alpha/beta-Hydrolases"/>
    <property type="match status" value="1"/>
</dbReference>
<evidence type="ECO:0000313" key="3">
    <source>
        <dbReference type="Proteomes" id="UP000494125"/>
    </source>
</evidence>
<dbReference type="InterPro" id="IPR029058">
    <property type="entry name" value="AB_hydrolase_fold"/>
</dbReference>
<dbReference type="PANTHER" id="PTHR45856:SF24">
    <property type="entry name" value="FUNGAL LIPASE-LIKE DOMAIN-CONTAINING PROTEIN"/>
    <property type="match status" value="1"/>
</dbReference>
<keyword evidence="3" id="KW-1185">Reference proteome</keyword>
<dbReference type="GeneID" id="93030439"/>
<dbReference type="Gene3D" id="3.40.50.1820">
    <property type="entry name" value="alpha/beta hydrolase"/>
    <property type="match status" value="1"/>
</dbReference>
<dbReference type="Pfam" id="PF01764">
    <property type="entry name" value="Lipase_3"/>
    <property type="match status" value="1"/>
</dbReference>
<proteinExistence type="predicted"/>
<organism evidence="2 3">
    <name type="scientific">Burkholderia diffusa</name>
    <dbReference type="NCBI Taxonomy" id="488732"/>
    <lineage>
        <taxon>Bacteria</taxon>
        <taxon>Pseudomonadati</taxon>
        <taxon>Pseudomonadota</taxon>
        <taxon>Betaproteobacteria</taxon>
        <taxon>Burkholderiales</taxon>
        <taxon>Burkholderiaceae</taxon>
        <taxon>Burkholderia</taxon>
        <taxon>Burkholderia cepacia complex</taxon>
    </lineage>
</organism>
<dbReference type="GO" id="GO:0006629">
    <property type="term" value="P:lipid metabolic process"/>
    <property type="evidence" value="ECO:0007669"/>
    <property type="project" value="InterPro"/>
</dbReference>
<gene>
    <name evidence="2" type="ORF">BDI24065_05365</name>
</gene>
<name>A0A6P2PNY6_9BURK</name>
<evidence type="ECO:0000259" key="1">
    <source>
        <dbReference type="Pfam" id="PF01764"/>
    </source>
</evidence>
<accession>A0A6P2PNY6</accession>